<dbReference type="AlphaFoldDB" id="A0A116LSL5"/>
<protein>
    <submittedName>
        <fullName evidence="1">Uncharacterized protein</fullName>
    </submittedName>
</protein>
<organism evidence="1 2">
    <name type="scientific">Streptococcus suis</name>
    <dbReference type="NCBI Taxonomy" id="1307"/>
    <lineage>
        <taxon>Bacteria</taxon>
        <taxon>Bacillati</taxon>
        <taxon>Bacillota</taxon>
        <taxon>Bacilli</taxon>
        <taxon>Lactobacillales</taxon>
        <taxon>Streptococcaceae</taxon>
        <taxon>Streptococcus</taxon>
    </lineage>
</organism>
<name>A0A116LSL5_STRSU</name>
<sequence length="36" mass="4279">MAVLEQDKQPVVTGGYSYQITLKLLSFLFENWFKKR</sequence>
<evidence type="ECO:0000313" key="2">
    <source>
        <dbReference type="Proteomes" id="UP000073494"/>
    </source>
</evidence>
<reference evidence="1 2" key="1">
    <citation type="submission" date="2016-02" db="EMBL/GenBank/DDBJ databases">
        <authorList>
            <consortium name="Pathogen Informatics"/>
        </authorList>
    </citation>
    <scope>NUCLEOTIDE SEQUENCE [LARGE SCALE GENOMIC DNA]</scope>
    <source>
        <strain evidence="1 2">LSS54</strain>
    </source>
</reference>
<gene>
    <name evidence="1" type="ORF">ERS132416_01773</name>
</gene>
<proteinExistence type="predicted"/>
<evidence type="ECO:0000313" key="1">
    <source>
        <dbReference type="EMBL" id="CYV08812.1"/>
    </source>
</evidence>
<accession>A0A116LSL5</accession>
<dbReference type="Proteomes" id="UP000073494">
    <property type="component" value="Unassembled WGS sequence"/>
</dbReference>
<dbReference type="EMBL" id="FIHD01000036">
    <property type="protein sequence ID" value="CYV08812.1"/>
    <property type="molecule type" value="Genomic_DNA"/>
</dbReference>